<dbReference type="AlphaFoldDB" id="A0A6A4PL13"/>
<feature type="domain" description="F-box" evidence="1">
    <location>
        <begin position="3"/>
        <end position="49"/>
    </location>
</feature>
<dbReference type="PANTHER" id="PTHR16008">
    <property type="entry name" value="F-BOX ONLY PROTEIN 4"/>
    <property type="match status" value="1"/>
</dbReference>
<evidence type="ECO:0000259" key="1">
    <source>
        <dbReference type="PROSITE" id="PS50181"/>
    </source>
</evidence>
<accession>A0A6A4PL13</accession>
<dbReference type="SUPFAM" id="SSF81383">
    <property type="entry name" value="F-box domain"/>
    <property type="match status" value="1"/>
</dbReference>
<name>A0A6A4PL13_LUPAL</name>
<keyword evidence="3" id="KW-1185">Reference proteome</keyword>
<dbReference type="Proteomes" id="UP000447434">
    <property type="component" value="Chromosome 13"/>
</dbReference>
<comment type="caution">
    <text evidence="2">The sequence shown here is derived from an EMBL/GenBank/DDBJ whole genome shotgun (WGS) entry which is preliminary data.</text>
</comment>
<dbReference type="PANTHER" id="PTHR16008:SF4">
    <property type="entry name" value="F-BOX ONLY PROTEIN 4"/>
    <property type="match status" value="1"/>
</dbReference>
<protein>
    <submittedName>
        <fullName evidence="2">Putative F-box domain-containing protein</fullName>
    </submittedName>
</protein>
<dbReference type="GO" id="GO:0000209">
    <property type="term" value="P:protein polyubiquitination"/>
    <property type="evidence" value="ECO:0007669"/>
    <property type="project" value="TreeGrafter"/>
</dbReference>
<dbReference type="GO" id="GO:0019005">
    <property type="term" value="C:SCF ubiquitin ligase complex"/>
    <property type="evidence" value="ECO:0007669"/>
    <property type="project" value="TreeGrafter"/>
</dbReference>
<evidence type="ECO:0000313" key="2">
    <source>
        <dbReference type="EMBL" id="KAE9602014.1"/>
    </source>
</evidence>
<dbReference type="InterPro" id="IPR036047">
    <property type="entry name" value="F-box-like_dom_sf"/>
</dbReference>
<dbReference type="InterPro" id="IPR039588">
    <property type="entry name" value="FBXO4"/>
</dbReference>
<gene>
    <name evidence="2" type="ORF">Lalb_Chr13g0303871</name>
</gene>
<dbReference type="Pfam" id="PF12937">
    <property type="entry name" value="F-box-like"/>
    <property type="match status" value="1"/>
</dbReference>
<dbReference type="EMBL" id="WOCE01000013">
    <property type="protein sequence ID" value="KAE9602014.1"/>
    <property type="molecule type" value="Genomic_DNA"/>
</dbReference>
<evidence type="ECO:0000313" key="3">
    <source>
        <dbReference type="Proteomes" id="UP000447434"/>
    </source>
</evidence>
<dbReference type="GO" id="GO:0031146">
    <property type="term" value="P:SCF-dependent proteasomal ubiquitin-dependent protein catabolic process"/>
    <property type="evidence" value="ECO:0007669"/>
    <property type="project" value="InterPro"/>
</dbReference>
<dbReference type="InterPro" id="IPR001810">
    <property type="entry name" value="F-box_dom"/>
</dbReference>
<sequence length="241" mass="27883">MTYCMMNSLPEDVAIKIVSLLHVRDLCSFSCCSTFSRQLSSSDSIWESLFTNRWPLFSSSTSNHSPNYKNWRKLYLKRHIELGVRARSVEKFVEACSRSESLEVRDYLSAVESLIGAKFGFEDVQKFLFNPKMNVLFNLVGVHYCLTCLGTQGDNLVEVLRACQISDRHVCVKWWKVGRWFYGYRMRDESHSRFVSLADLATQDDENILGVLRRGTVHEVLRVQISAVGHTSTPWYCQRQE</sequence>
<organism evidence="2 3">
    <name type="scientific">Lupinus albus</name>
    <name type="common">White lupine</name>
    <name type="synonym">Lupinus termis</name>
    <dbReference type="NCBI Taxonomy" id="3870"/>
    <lineage>
        <taxon>Eukaryota</taxon>
        <taxon>Viridiplantae</taxon>
        <taxon>Streptophyta</taxon>
        <taxon>Embryophyta</taxon>
        <taxon>Tracheophyta</taxon>
        <taxon>Spermatophyta</taxon>
        <taxon>Magnoliopsida</taxon>
        <taxon>eudicotyledons</taxon>
        <taxon>Gunneridae</taxon>
        <taxon>Pentapetalae</taxon>
        <taxon>rosids</taxon>
        <taxon>fabids</taxon>
        <taxon>Fabales</taxon>
        <taxon>Fabaceae</taxon>
        <taxon>Papilionoideae</taxon>
        <taxon>50 kb inversion clade</taxon>
        <taxon>genistoids sensu lato</taxon>
        <taxon>core genistoids</taxon>
        <taxon>Genisteae</taxon>
        <taxon>Lupinus</taxon>
    </lineage>
</organism>
<dbReference type="OrthoDB" id="3219396at2759"/>
<dbReference type="Gene3D" id="1.20.1280.50">
    <property type="match status" value="1"/>
</dbReference>
<reference evidence="3" key="1">
    <citation type="journal article" date="2020" name="Nat. Commun.">
        <title>Genome sequence of the cluster root forming white lupin.</title>
        <authorList>
            <person name="Hufnagel B."/>
            <person name="Marques A."/>
            <person name="Soriano A."/>
            <person name="Marques L."/>
            <person name="Divol F."/>
            <person name="Doumas P."/>
            <person name="Sallet E."/>
            <person name="Mancinotti D."/>
            <person name="Carrere S."/>
            <person name="Marande W."/>
            <person name="Arribat S."/>
            <person name="Keller J."/>
            <person name="Huneau C."/>
            <person name="Blein T."/>
            <person name="Aime D."/>
            <person name="Laguerre M."/>
            <person name="Taylor J."/>
            <person name="Schubert V."/>
            <person name="Nelson M."/>
            <person name="Geu-Flores F."/>
            <person name="Crespi M."/>
            <person name="Gallardo-Guerrero K."/>
            <person name="Delaux P.-M."/>
            <person name="Salse J."/>
            <person name="Berges H."/>
            <person name="Guyot R."/>
            <person name="Gouzy J."/>
            <person name="Peret B."/>
        </authorList>
    </citation>
    <scope>NUCLEOTIDE SEQUENCE [LARGE SCALE GENOMIC DNA]</scope>
    <source>
        <strain evidence="3">cv. Amiga</strain>
    </source>
</reference>
<proteinExistence type="predicted"/>
<dbReference type="PROSITE" id="PS50181">
    <property type="entry name" value="FBOX"/>
    <property type="match status" value="1"/>
</dbReference>